<dbReference type="KEGG" id="tho:SP60_04815"/>
<dbReference type="RefSeq" id="WP_053951546.1">
    <property type="nucleotide sequence ID" value="NZ_CP010552.1"/>
</dbReference>
<name>A0A0M3TU43_9GAMM</name>
<dbReference type="Pfam" id="PF13501">
    <property type="entry name" value="SoxY"/>
    <property type="match status" value="1"/>
</dbReference>
<keyword evidence="3" id="KW-1185">Reference proteome</keyword>
<reference evidence="2 3" key="1">
    <citation type="journal article" date="2015" name="Genome Announc.">
        <title>Genome Sequence of 'Candidatus Thioglobus autotrophica' Strain EF1, a Chemoautotroph from the SUP05 Clade of Marine Gammaproteobacteria.</title>
        <authorList>
            <person name="Shah V."/>
            <person name="Morris R.M."/>
        </authorList>
    </citation>
    <scope>NUCLEOTIDE SEQUENCE [LARGE SCALE GENOMIC DNA]</scope>
    <source>
        <strain evidence="2 3">EF1</strain>
    </source>
</reference>
<dbReference type="OrthoDB" id="9798154at2"/>
<evidence type="ECO:0000313" key="3">
    <source>
        <dbReference type="Proteomes" id="UP000058020"/>
    </source>
</evidence>
<dbReference type="STRING" id="1705394.SP60_04815"/>
<dbReference type="PIRSF" id="PIRSF010312">
    <property type="entry name" value="Sulphur_oxidation_SoxY"/>
    <property type="match status" value="1"/>
</dbReference>
<dbReference type="InterPro" id="IPR032711">
    <property type="entry name" value="SoxY"/>
</dbReference>
<sequence length="147" mass="15747">MNRRLFLKQSIAITSVATAVSFGLLTPIKAFANTSEFKELSKKTQRQLSNAQEGEFILKAPEIAENGAMVPITIDASHMPAVKNIAIYVHNNKVPLSAYFEILEASAFITTRIKMAETSVVTAVVGTASGSFIRNKTVKVTLGGCGG</sequence>
<evidence type="ECO:0000259" key="1">
    <source>
        <dbReference type="Pfam" id="PF13501"/>
    </source>
</evidence>
<dbReference type="InterPro" id="IPR016568">
    <property type="entry name" value="Sulphur_oxidation_SoxY"/>
</dbReference>
<feature type="domain" description="Ig-like SoxY" evidence="1">
    <location>
        <begin position="52"/>
        <end position="145"/>
    </location>
</feature>
<dbReference type="PATRIC" id="fig|1705394.5.peg.964"/>
<proteinExistence type="predicted"/>
<dbReference type="InterPro" id="IPR038162">
    <property type="entry name" value="SoxY_sf"/>
</dbReference>
<dbReference type="EMBL" id="CP010552">
    <property type="protein sequence ID" value="ALE52591.1"/>
    <property type="molecule type" value="Genomic_DNA"/>
</dbReference>
<dbReference type="NCBIfam" id="TIGR04488">
    <property type="entry name" value="SoxY_true_GGCGG"/>
    <property type="match status" value="1"/>
</dbReference>
<evidence type="ECO:0000313" key="2">
    <source>
        <dbReference type="EMBL" id="ALE52591.1"/>
    </source>
</evidence>
<dbReference type="AlphaFoldDB" id="A0A0M3TU43"/>
<dbReference type="Gene3D" id="2.60.40.2470">
    <property type="entry name" value="SoxY domain"/>
    <property type="match status" value="1"/>
</dbReference>
<gene>
    <name evidence="2" type="ORF">SP60_04815</name>
</gene>
<protein>
    <recommendedName>
        <fullName evidence="1">Ig-like SoxY domain-containing protein</fullName>
    </recommendedName>
</protein>
<organism evidence="2 3">
    <name type="scientific">Candidatus Thioglobus autotrophicus</name>
    <dbReference type="NCBI Taxonomy" id="1705394"/>
    <lineage>
        <taxon>Bacteria</taxon>
        <taxon>Pseudomonadati</taxon>
        <taxon>Pseudomonadota</taxon>
        <taxon>Gammaproteobacteria</taxon>
        <taxon>Candidatus Pseudothioglobaceae</taxon>
        <taxon>Candidatus Thioglobus</taxon>
    </lineage>
</organism>
<accession>A0A0M3TU43</accession>
<dbReference type="Proteomes" id="UP000058020">
    <property type="component" value="Chromosome"/>
</dbReference>